<protein>
    <recommendedName>
        <fullName evidence="5">Asp/Glu/hydantoin racemase</fullName>
    </recommendedName>
</protein>
<accession>A0A9W6JY72</accession>
<evidence type="ECO:0000256" key="2">
    <source>
        <dbReference type="SAM" id="SignalP"/>
    </source>
</evidence>
<dbReference type="Gene3D" id="3.40.50.12500">
    <property type="match status" value="1"/>
</dbReference>
<comment type="caution">
    <text evidence="3">The sequence shown here is derived from an EMBL/GenBank/DDBJ whole genome shotgun (WGS) entry which is preliminary data.</text>
</comment>
<feature type="chain" id="PRO_5040921876" description="Asp/Glu/hydantoin racemase" evidence="2">
    <location>
        <begin position="25"/>
        <end position="224"/>
    </location>
</feature>
<keyword evidence="2" id="KW-0732">Signal</keyword>
<dbReference type="EMBL" id="BSFM01000011">
    <property type="protein sequence ID" value="GLK84079.1"/>
    <property type="molecule type" value="Genomic_DNA"/>
</dbReference>
<dbReference type="InterPro" id="IPR053714">
    <property type="entry name" value="Iso_Racemase_Enz_sf"/>
</dbReference>
<dbReference type="RefSeq" id="WP_213364259.1">
    <property type="nucleotide sequence ID" value="NZ_BSFM01000011.1"/>
</dbReference>
<dbReference type="Pfam" id="PF01177">
    <property type="entry name" value="Asp_Glu_race"/>
    <property type="match status" value="1"/>
</dbReference>
<dbReference type="GO" id="GO:0047661">
    <property type="term" value="F:amino-acid racemase activity"/>
    <property type="evidence" value="ECO:0007669"/>
    <property type="project" value="InterPro"/>
</dbReference>
<evidence type="ECO:0000256" key="1">
    <source>
        <dbReference type="ARBA" id="ARBA00038414"/>
    </source>
</evidence>
<dbReference type="Proteomes" id="UP001143330">
    <property type="component" value="Unassembled WGS sequence"/>
</dbReference>
<proteinExistence type="inferred from homology"/>
<reference evidence="3" key="2">
    <citation type="submission" date="2023-01" db="EMBL/GenBank/DDBJ databases">
        <authorList>
            <person name="Sun Q."/>
            <person name="Evtushenko L."/>
        </authorList>
    </citation>
    <scope>NUCLEOTIDE SEQUENCE</scope>
    <source>
        <strain evidence="3">VKM B-2789</strain>
    </source>
</reference>
<evidence type="ECO:0000313" key="4">
    <source>
        <dbReference type="Proteomes" id="UP001143330"/>
    </source>
</evidence>
<comment type="similarity">
    <text evidence="1">Belongs to the HyuE racemase family.</text>
</comment>
<sequence length="224" mass="23645">MNKVAVVSVTLNAVLPMMAGFAVADGGAPWGVTNYLDEGLQANVQADGGVRERSLSRMTELLEKAVEGRADAVLLTCTVFSPHLDLFRRRFPLPILGADVAMLEMAAKLRRRTAILCTFPASLDTSLAMFRSAAERIGAPGDAEAFLVEGAFEALATGDRLRHDELVAASARVHAAGFEALVFAQMSMAAAAERLTDCAVPVLTSPACAVAAVREAIETRRAAS</sequence>
<evidence type="ECO:0008006" key="5">
    <source>
        <dbReference type="Google" id="ProtNLM"/>
    </source>
</evidence>
<evidence type="ECO:0000313" key="3">
    <source>
        <dbReference type="EMBL" id="GLK84079.1"/>
    </source>
</evidence>
<gene>
    <name evidence="3" type="ORF">GCM10017653_21490</name>
</gene>
<name>A0A9W6JY72_9HYPH</name>
<dbReference type="InterPro" id="IPR015942">
    <property type="entry name" value="Asp/Glu/hydantoin_racemase"/>
</dbReference>
<organism evidence="3 4">
    <name type="scientific">Ancylobacter defluvii</name>
    <dbReference type="NCBI Taxonomy" id="1282440"/>
    <lineage>
        <taxon>Bacteria</taxon>
        <taxon>Pseudomonadati</taxon>
        <taxon>Pseudomonadota</taxon>
        <taxon>Alphaproteobacteria</taxon>
        <taxon>Hyphomicrobiales</taxon>
        <taxon>Xanthobacteraceae</taxon>
        <taxon>Ancylobacter</taxon>
    </lineage>
</organism>
<dbReference type="AlphaFoldDB" id="A0A9W6JY72"/>
<keyword evidence="4" id="KW-1185">Reference proteome</keyword>
<feature type="signal peptide" evidence="2">
    <location>
        <begin position="1"/>
        <end position="24"/>
    </location>
</feature>
<reference evidence="3" key="1">
    <citation type="journal article" date="2014" name="Int. J. Syst. Evol. Microbiol.">
        <title>Complete genome sequence of Corynebacterium casei LMG S-19264T (=DSM 44701T), isolated from a smear-ripened cheese.</title>
        <authorList>
            <consortium name="US DOE Joint Genome Institute (JGI-PGF)"/>
            <person name="Walter F."/>
            <person name="Albersmeier A."/>
            <person name="Kalinowski J."/>
            <person name="Ruckert C."/>
        </authorList>
    </citation>
    <scope>NUCLEOTIDE SEQUENCE</scope>
    <source>
        <strain evidence="3">VKM B-2789</strain>
    </source>
</reference>